<dbReference type="EMBL" id="JAPVES010000030">
    <property type="protein sequence ID" value="MCZ3374191.1"/>
    <property type="molecule type" value="Genomic_DNA"/>
</dbReference>
<sequence length="132" mass="15677">MLLTNEERQEIFEKDLEKIRDYLIKRFKLKLKKNPESLLYKSSGLEMKYIITPEKEELEKLSGKGSLDELKRFNDELWDKLQMFSVRAFVVYNNKAMITIDYKSNMEILTFPKVDDGSNNVHTKFKKLNAMS</sequence>
<protein>
    <submittedName>
        <fullName evidence="2">Uncharacterized protein</fullName>
    </submittedName>
</protein>
<accession>A0A9E5DPQ1</accession>
<name>A0A9E5DPQ1_9EURY</name>
<gene>
    <name evidence="2" type="ORF">O3H35_16195</name>
    <name evidence="1" type="ORF">O3H54_12310</name>
</gene>
<dbReference type="Proteomes" id="UP001068021">
    <property type="component" value="Unassembled WGS sequence"/>
</dbReference>
<dbReference type="RefSeq" id="WP_048080926.1">
    <property type="nucleotide sequence ID" value="NZ_JAPVER010000020.1"/>
</dbReference>
<evidence type="ECO:0000313" key="3">
    <source>
        <dbReference type="Proteomes" id="UP001068021"/>
    </source>
</evidence>
<dbReference type="AlphaFoldDB" id="A0A9E5DPQ1"/>
<evidence type="ECO:0000313" key="2">
    <source>
        <dbReference type="EMBL" id="MCZ3374191.1"/>
    </source>
</evidence>
<dbReference type="EMBL" id="JAPVER010000020">
    <property type="protein sequence ID" value="MCZ3366664.1"/>
    <property type="molecule type" value="Genomic_DNA"/>
</dbReference>
<evidence type="ECO:0000313" key="1">
    <source>
        <dbReference type="EMBL" id="MCZ3366664.1"/>
    </source>
</evidence>
<keyword evidence="3" id="KW-1185">Reference proteome</keyword>
<reference evidence="2" key="1">
    <citation type="submission" date="2022-12" db="EMBL/GenBank/DDBJ databases">
        <title>Reclassification of two methanogenic archaea species isolated from the Kolyma lowland permafrost.</title>
        <authorList>
            <person name="Trubitsyn V.E."/>
            <person name="Rivkina E.M."/>
            <person name="Shcherbakova V.A."/>
        </authorList>
    </citation>
    <scope>NUCLEOTIDE SEQUENCE</scope>
    <source>
        <strain evidence="1">M2</strain>
        <strain evidence="2">MK4</strain>
    </source>
</reference>
<organism evidence="2">
    <name type="scientific">Methanobacterium veterum</name>
    <dbReference type="NCBI Taxonomy" id="408577"/>
    <lineage>
        <taxon>Archaea</taxon>
        <taxon>Methanobacteriati</taxon>
        <taxon>Methanobacteriota</taxon>
        <taxon>Methanomada group</taxon>
        <taxon>Methanobacteria</taxon>
        <taxon>Methanobacteriales</taxon>
        <taxon>Methanobacteriaceae</taxon>
        <taxon>Methanobacterium</taxon>
    </lineage>
</organism>
<proteinExistence type="predicted"/>
<comment type="caution">
    <text evidence="2">The sequence shown here is derived from an EMBL/GenBank/DDBJ whole genome shotgun (WGS) entry which is preliminary data.</text>
</comment>
<dbReference type="Proteomes" id="UP001074446">
    <property type="component" value="Unassembled WGS sequence"/>
</dbReference>